<dbReference type="RefSeq" id="WP_025803765.1">
    <property type="nucleotide sequence ID" value="NZ_CP053842.1"/>
</dbReference>
<dbReference type="EMBL" id="CP063078">
    <property type="protein sequence ID" value="QOQ86869.1"/>
    <property type="molecule type" value="Genomic_DNA"/>
</dbReference>
<dbReference type="AlphaFoldDB" id="A0A7M1LE69"/>
<name>A0A7M1LE69_9BACT</name>
<dbReference type="Proteomes" id="UP000594749">
    <property type="component" value="Chromosome"/>
</dbReference>
<dbReference type="OrthoDB" id="5363596at2"/>
<proteinExistence type="predicted"/>
<keyword evidence="2" id="KW-1185">Reference proteome</keyword>
<evidence type="ECO:0000313" key="2">
    <source>
        <dbReference type="Proteomes" id="UP000594749"/>
    </source>
</evidence>
<protein>
    <submittedName>
        <fullName evidence="1">Uncharacterized protein</fullName>
    </submittedName>
</protein>
<organism evidence="1 2">
    <name type="scientific">Campylobacter corcagiensis</name>
    <dbReference type="NCBI Taxonomy" id="1448857"/>
    <lineage>
        <taxon>Bacteria</taxon>
        <taxon>Pseudomonadati</taxon>
        <taxon>Campylobacterota</taxon>
        <taxon>Epsilonproteobacteria</taxon>
        <taxon>Campylobacterales</taxon>
        <taxon>Campylobacteraceae</taxon>
        <taxon>Campylobacter</taxon>
    </lineage>
</organism>
<accession>A0A7M1LE69</accession>
<sequence length="143" mass="16753">MNKQDTIKSLKQCVDRQDFIMTRIRNSINQRRENEILDVLHQTTAFGSFLYDENNRLRPLLGSILFDGIGKYYEQWKETCDSIFNMLVVDKTARKPKLKKITGKDEDIIKAIFDDLMTIHDNLKRQCETGFARLNALSDDKFS</sequence>
<evidence type="ECO:0000313" key="1">
    <source>
        <dbReference type="EMBL" id="QOQ86869.1"/>
    </source>
</evidence>
<reference evidence="1 2" key="1">
    <citation type="submission" date="2020-10" db="EMBL/GenBank/DDBJ databases">
        <title>Campylobacter and Helicobacter PacBio genomes.</title>
        <authorList>
            <person name="Lane C."/>
        </authorList>
    </citation>
    <scope>NUCLEOTIDE SEQUENCE [LARGE SCALE GENOMIC DNA]</scope>
    <source>
        <strain evidence="1 2">2016D-0077</strain>
    </source>
</reference>
<gene>
    <name evidence="1" type="ORF">IMC76_06540</name>
</gene>